<protein>
    <submittedName>
        <fullName evidence="1">Ferric reductase transmembrane component 3</fullName>
    </submittedName>
</protein>
<accession>A0A8A1LB35</accession>
<keyword evidence="1" id="KW-0812">Transmembrane</keyword>
<dbReference type="VEuPathDB" id="FungiDB:I7I53_06071"/>
<dbReference type="EMBL" id="CP069103">
    <property type="protein sequence ID" value="QSS50891.1"/>
    <property type="molecule type" value="Genomic_DNA"/>
</dbReference>
<dbReference type="AlphaFoldDB" id="A0A8A1LB35"/>
<name>A0A8A1LB35_AJEC8</name>
<evidence type="ECO:0000313" key="2">
    <source>
        <dbReference type="Proteomes" id="UP000663419"/>
    </source>
</evidence>
<gene>
    <name evidence="1" type="ORF">I7I53_06071</name>
</gene>
<organism evidence="1 2">
    <name type="scientific">Ajellomyces capsulatus (strain H88)</name>
    <name type="common">Darling's disease fungus</name>
    <name type="synonym">Histoplasma capsulatum</name>
    <dbReference type="NCBI Taxonomy" id="544711"/>
    <lineage>
        <taxon>Eukaryota</taxon>
        <taxon>Fungi</taxon>
        <taxon>Dikarya</taxon>
        <taxon>Ascomycota</taxon>
        <taxon>Pezizomycotina</taxon>
        <taxon>Eurotiomycetes</taxon>
        <taxon>Eurotiomycetidae</taxon>
        <taxon>Onygenales</taxon>
        <taxon>Ajellomycetaceae</taxon>
        <taxon>Histoplasma</taxon>
    </lineage>
</organism>
<reference evidence="1" key="1">
    <citation type="submission" date="2021-01" db="EMBL/GenBank/DDBJ databases">
        <title>Chromosome-level genome assembly of a human fungal pathogen reveals clustering of transcriptionally co-regulated genes.</title>
        <authorList>
            <person name="Voorhies M."/>
            <person name="Cohen S."/>
            <person name="Shea T.P."/>
            <person name="Petrus S."/>
            <person name="Munoz J.F."/>
            <person name="Poplawski S."/>
            <person name="Goldman W.E."/>
            <person name="Michael T."/>
            <person name="Cuomo C.A."/>
            <person name="Sil A."/>
            <person name="Beyhan S."/>
        </authorList>
    </citation>
    <scope>NUCLEOTIDE SEQUENCE</scope>
    <source>
        <strain evidence="1">H88</strain>
    </source>
</reference>
<keyword evidence="1" id="KW-0472">Membrane</keyword>
<sequence>MVYLDLHSLGLRGTRAETQLRNLCIGASSNLCRLPCSCVVSCAGRGEGMGVDTYWAPRFWSTRQT</sequence>
<dbReference type="Proteomes" id="UP000663419">
    <property type="component" value="Chromosome 2"/>
</dbReference>
<evidence type="ECO:0000313" key="1">
    <source>
        <dbReference type="EMBL" id="QSS50891.1"/>
    </source>
</evidence>
<proteinExistence type="predicted"/>